<dbReference type="Gene3D" id="3.30.300.30">
    <property type="match status" value="1"/>
</dbReference>
<name>A0A1I5Y7N8_9FIRM</name>
<protein>
    <submittedName>
        <fullName evidence="7">Acetyl-CoA synthetase</fullName>
    </submittedName>
</protein>
<feature type="domain" description="AMP-binding enzyme C-terminal" evidence="6">
    <location>
        <begin position="468"/>
        <end position="546"/>
    </location>
</feature>
<dbReference type="Gene3D" id="3.40.50.12780">
    <property type="entry name" value="N-terminal domain of ligase-like"/>
    <property type="match status" value="1"/>
</dbReference>
<reference evidence="8" key="1">
    <citation type="submission" date="2016-10" db="EMBL/GenBank/DDBJ databases">
        <authorList>
            <person name="Varghese N."/>
            <person name="Submissions S."/>
        </authorList>
    </citation>
    <scope>NUCLEOTIDE SEQUENCE [LARGE SCALE GENOMIC DNA]</scope>
    <source>
        <strain evidence="8">P18</strain>
    </source>
</reference>
<dbReference type="EMBL" id="FOXO01000042">
    <property type="protein sequence ID" value="SFQ40216.1"/>
    <property type="molecule type" value="Genomic_DNA"/>
</dbReference>
<dbReference type="InterPro" id="IPR045851">
    <property type="entry name" value="AMP-bd_C_sf"/>
</dbReference>
<dbReference type="PANTHER" id="PTHR43605">
    <property type="entry name" value="ACYL-COENZYME A SYNTHETASE"/>
    <property type="match status" value="1"/>
</dbReference>
<dbReference type="Pfam" id="PF13193">
    <property type="entry name" value="AMP-binding_C"/>
    <property type="match status" value="1"/>
</dbReference>
<dbReference type="AlphaFoldDB" id="A0A1I5Y7N8"/>
<evidence type="ECO:0000259" key="6">
    <source>
        <dbReference type="Pfam" id="PF13193"/>
    </source>
</evidence>
<evidence type="ECO:0000256" key="1">
    <source>
        <dbReference type="ARBA" id="ARBA00006432"/>
    </source>
</evidence>
<dbReference type="Pfam" id="PF00501">
    <property type="entry name" value="AMP-binding"/>
    <property type="match status" value="1"/>
</dbReference>
<keyword evidence="8" id="KW-1185">Reference proteome</keyword>
<keyword evidence="2" id="KW-0436">Ligase</keyword>
<keyword evidence="4" id="KW-0067">ATP-binding</keyword>
<dbReference type="InterPro" id="IPR000873">
    <property type="entry name" value="AMP-dep_synth/lig_dom"/>
</dbReference>
<dbReference type="Proteomes" id="UP000182624">
    <property type="component" value="Unassembled WGS sequence"/>
</dbReference>
<dbReference type="InterPro" id="IPR042099">
    <property type="entry name" value="ANL_N_sf"/>
</dbReference>
<evidence type="ECO:0000313" key="8">
    <source>
        <dbReference type="Proteomes" id="UP000182624"/>
    </source>
</evidence>
<dbReference type="GO" id="GO:0015645">
    <property type="term" value="F:fatty acid ligase activity"/>
    <property type="evidence" value="ECO:0007669"/>
    <property type="project" value="TreeGrafter"/>
</dbReference>
<evidence type="ECO:0000259" key="5">
    <source>
        <dbReference type="Pfam" id="PF00501"/>
    </source>
</evidence>
<dbReference type="RefSeq" id="WP_074891750.1">
    <property type="nucleotide sequence ID" value="NZ_FOXO01000042.1"/>
</dbReference>
<evidence type="ECO:0000256" key="4">
    <source>
        <dbReference type="ARBA" id="ARBA00022840"/>
    </source>
</evidence>
<dbReference type="OrthoDB" id="9778383at2"/>
<dbReference type="GO" id="GO:0006637">
    <property type="term" value="P:acyl-CoA metabolic process"/>
    <property type="evidence" value="ECO:0007669"/>
    <property type="project" value="TreeGrafter"/>
</dbReference>
<dbReference type="GO" id="GO:0016405">
    <property type="term" value="F:CoA-ligase activity"/>
    <property type="evidence" value="ECO:0007669"/>
    <property type="project" value="UniProtKB-ARBA"/>
</dbReference>
<sequence>MKSLGKWVTRGNTMIYEDYYKEIKDDSGKITDIKLTYGDDFNFAYDVMDRFAKEVPDQLALLHKTADGIKKRFSFKDMQVLSNKAANGLKSLGIRRGDSVLLLLKRRYEFWISILALHKLGAVAVPTSHMVSAEDIRERVRLSGAKAVICVNADDICSKVENAIEGLLTCQIVVGDAYKDKKSFDQMLESGESSFDRVTTKVTDPMLYYFTSGTNGAPKAVIHDFSYPLAHIFTAKNWHGVKEKGLHLTVADSGWAKTAWGKLYGQWFMGAAIMVYDYEQFYAGDMLRLLEEEKVNTFCAPPTIYKYLVLEDLKKYNLENLHYVTTAGESMPKEVSKKFTDMTGLTVREGFGQTETALQTCTTVDGQQVPGSIGLASPLYHIELVDENNNPVPDGTEGEIVIVPKDGKRPAGVFAGYLCSEDEYKEVWDGGIYHTKDMAIRDKEGHFFFVGRNDDVIKSSGYRIGPSEVEDILMRHPAVFECAVTGYPSKTRGALVKASIVLNEGYSPDNRLAVELQDFVKKNTAIYKYPRLIKFEESLPHNANGKILRSVIRKKDYNK</sequence>
<dbReference type="SUPFAM" id="SSF56801">
    <property type="entry name" value="Acetyl-CoA synthetase-like"/>
    <property type="match status" value="1"/>
</dbReference>
<comment type="similarity">
    <text evidence="1">Belongs to the ATP-dependent AMP-binding enzyme family.</text>
</comment>
<gene>
    <name evidence="7" type="ORF">SAMN04487928_1422</name>
</gene>
<organism evidence="7 8">
    <name type="scientific">Butyrivibrio proteoclasticus</name>
    <dbReference type="NCBI Taxonomy" id="43305"/>
    <lineage>
        <taxon>Bacteria</taxon>
        <taxon>Bacillati</taxon>
        <taxon>Bacillota</taxon>
        <taxon>Clostridia</taxon>
        <taxon>Lachnospirales</taxon>
        <taxon>Lachnospiraceae</taxon>
        <taxon>Butyrivibrio</taxon>
    </lineage>
</organism>
<evidence type="ECO:0000256" key="2">
    <source>
        <dbReference type="ARBA" id="ARBA00022598"/>
    </source>
</evidence>
<keyword evidence="3" id="KW-0547">Nucleotide-binding</keyword>
<dbReference type="GO" id="GO:0005524">
    <property type="term" value="F:ATP binding"/>
    <property type="evidence" value="ECO:0007669"/>
    <property type="project" value="UniProtKB-KW"/>
</dbReference>
<dbReference type="InterPro" id="IPR051087">
    <property type="entry name" value="Mitochondrial_ACSM"/>
</dbReference>
<proteinExistence type="inferred from homology"/>
<evidence type="ECO:0000256" key="3">
    <source>
        <dbReference type="ARBA" id="ARBA00022741"/>
    </source>
</evidence>
<feature type="domain" description="AMP-dependent synthetase/ligase" evidence="5">
    <location>
        <begin position="49"/>
        <end position="417"/>
    </location>
</feature>
<dbReference type="GO" id="GO:0006633">
    <property type="term" value="P:fatty acid biosynthetic process"/>
    <property type="evidence" value="ECO:0007669"/>
    <property type="project" value="TreeGrafter"/>
</dbReference>
<dbReference type="PANTHER" id="PTHR43605:SF10">
    <property type="entry name" value="ACYL-COA SYNTHETASE MEDIUM CHAIN FAMILY MEMBER 3"/>
    <property type="match status" value="1"/>
</dbReference>
<dbReference type="GO" id="GO:0004321">
    <property type="term" value="F:fatty-acyl-CoA synthase activity"/>
    <property type="evidence" value="ECO:0007669"/>
    <property type="project" value="TreeGrafter"/>
</dbReference>
<evidence type="ECO:0000313" key="7">
    <source>
        <dbReference type="EMBL" id="SFQ40216.1"/>
    </source>
</evidence>
<dbReference type="InterPro" id="IPR025110">
    <property type="entry name" value="AMP-bd_C"/>
</dbReference>
<accession>A0A1I5Y7N8</accession>